<feature type="compositionally biased region" description="Basic residues" evidence="2">
    <location>
        <begin position="20"/>
        <end position="31"/>
    </location>
</feature>
<feature type="region of interest" description="Disordered" evidence="2">
    <location>
        <begin position="1"/>
        <end position="146"/>
    </location>
</feature>
<feature type="compositionally biased region" description="Polar residues" evidence="2">
    <location>
        <begin position="54"/>
        <end position="68"/>
    </location>
</feature>
<feature type="coiled-coil region" evidence="1">
    <location>
        <begin position="252"/>
        <end position="282"/>
    </location>
</feature>
<evidence type="ECO:0000256" key="1">
    <source>
        <dbReference type="SAM" id="Coils"/>
    </source>
</evidence>
<evidence type="ECO:0000313" key="4">
    <source>
        <dbReference type="Proteomes" id="UP000028999"/>
    </source>
</evidence>
<dbReference type="AlphaFoldDB" id="A0A078FRW0"/>
<feature type="compositionally biased region" description="Basic and acidic residues" evidence="2">
    <location>
        <begin position="73"/>
        <end position="87"/>
    </location>
</feature>
<evidence type="ECO:0000256" key="2">
    <source>
        <dbReference type="SAM" id="MobiDB-lite"/>
    </source>
</evidence>
<organism evidence="3 4">
    <name type="scientific">Brassica napus</name>
    <name type="common">Rape</name>
    <dbReference type="NCBI Taxonomy" id="3708"/>
    <lineage>
        <taxon>Eukaryota</taxon>
        <taxon>Viridiplantae</taxon>
        <taxon>Streptophyta</taxon>
        <taxon>Embryophyta</taxon>
        <taxon>Tracheophyta</taxon>
        <taxon>Spermatophyta</taxon>
        <taxon>Magnoliopsida</taxon>
        <taxon>eudicotyledons</taxon>
        <taxon>Gunneridae</taxon>
        <taxon>Pentapetalae</taxon>
        <taxon>rosids</taxon>
        <taxon>malvids</taxon>
        <taxon>Brassicales</taxon>
        <taxon>Brassicaceae</taxon>
        <taxon>Brassiceae</taxon>
        <taxon>Brassica</taxon>
    </lineage>
</organism>
<gene>
    <name evidence="3" type="primary">BnaA08g28510D</name>
    <name evidence="3" type="ORF">GSBRNA2T00089744001</name>
</gene>
<feature type="compositionally biased region" description="Polar residues" evidence="2">
    <location>
        <begin position="135"/>
        <end position="146"/>
    </location>
</feature>
<feature type="region of interest" description="Disordered" evidence="2">
    <location>
        <begin position="203"/>
        <end position="242"/>
    </location>
</feature>
<dbReference type="Proteomes" id="UP000028999">
    <property type="component" value="Unassembled WGS sequence"/>
</dbReference>
<dbReference type="Gramene" id="CDY15567">
    <property type="protein sequence ID" value="CDY15567"/>
    <property type="gene ID" value="GSBRNA2T00089744001"/>
</dbReference>
<feature type="compositionally biased region" description="Polar residues" evidence="2">
    <location>
        <begin position="220"/>
        <end position="233"/>
    </location>
</feature>
<sequence length="344" mass="37254">MASEPVNGEGTDGAREKQKIKVYTRKGKGQRKLSPFFAFDVDNREKPEGDLENNRQSLAQESEKSPVSSVAKDSAEAPSEKVIDKPLVEALTEAEPQDDTSLSLAPTDKNVIQPVSDPLSQEDANAFTGDKSVEVPSQSNTAQDDVNTVVVDENSIKELPKMIVDKKAIEASAEDADTVVVVDKNPIEVSSDEDVHVVDADNLIKESQRDAQQPAGVASDSAQSIHATASESMPTEEDVDGRIKIHVPSKSKQEKEEIRKKLEDQLNVVRDLVKKIEDKEGEIGACNDSRLLASADINNGGGRILPGLASDGLPREVIRTPRHLNQLSVSVLENAHGVTATRRE</sequence>
<evidence type="ECO:0000313" key="3">
    <source>
        <dbReference type="EMBL" id="CDY15567.1"/>
    </source>
</evidence>
<dbReference type="EMBL" id="LK032055">
    <property type="protein sequence ID" value="CDY15567.1"/>
    <property type="molecule type" value="Genomic_DNA"/>
</dbReference>
<accession>A0A078FRW0</accession>
<reference evidence="3 4" key="1">
    <citation type="journal article" date="2014" name="Science">
        <title>Plant genetics. Early allopolyploid evolution in the post-Neolithic Brassica napus oilseed genome.</title>
        <authorList>
            <person name="Chalhoub B."/>
            <person name="Denoeud F."/>
            <person name="Liu S."/>
            <person name="Parkin I.A."/>
            <person name="Tang H."/>
            <person name="Wang X."/>
            <person name="Chiquet J."/>
            <person name="Belcram H."/>
            <person name="Tong C."/>
            <person name="Samans B."/>
            <person name="Correa M."/>
            <person name="Da Silva C."/>
            <person name="Just J."/>
            <person name="Falentin C."/>
            <person name="Koh C.S."/>
            <person name="Le Clainche I."/>
            <person name="Bernard M."/>
            <person name="Bento P."/>
            <person name="Noel B."/>
            <person name="Labadie K."/>
            <person name="Alberti A."/>
            <person name="Charles M."/>
            <person name="Arnaud D."/>
            <person name="Guo H."/>
            <person name="Daviaud C."/>
            <person name="Alamery S."/>
            <person name="Jabbari K."/>
            <person name="Zhao M."/>
            <person name="Edger P.P."/>
            <person name="Chelaifa H."/>
            <person name="Tack D."/>
            <person name="Lassalle G."/>
            <person name="Mestiri I."/>
            <person name="Schnel N."/>
            <person name="Le Paslier M.C."/>
            <person name="Fan G."/>
            <person name="Renault V."/>
            <person name="Bayer P.E."/>
            <person name="Golicz A.A."/>
            <person name="Manoli S."/>
            <person name="Lee T.H."/>
            <person name="Thi V.H."/>
            <person name="Chalabi S."/>
            <person name="Hu Q."/>
            <person name="Fan C."/>
            <person name="Tollenaere R."/>
            <person name="Lu Y."/>
            <person name="Battail C."/>
            <person name="Shen J."/>
            <person name="Sidebottom C.H."/>
            <person name="Wang X."/>
            <person name="Canaguier A."/>
            <person name="Chauveau A."/>
            <person name="Berard A."/>
            <person name="Deniot G."/>
            <person name="Guan M."/>
            <person name="Liu Z."/>
            <person name="Sun F."/>
            <person name="Lim Y.P."/>
            <person name="Lyons E."/>
            <person name="Town C.D."/>
            <person name="Bancroft I."/>
            <person name="Wang X."/>
            <person name="Meng J."/>
            <person name="Ma J."/>
            <person name="Pires J.C."/>
            <person name="King G.J."/>
            <person name="Brunel D."/>
            <person name="Delourme R."/>
            <person name="Renard M."/>
            <person name="Aury J.M."/>
            <person name="Adams K.L."/>
            <person name="Batley J."/>
            <person name="Snowdon R.J."/>
            <person name="Tost J."/>
            <person name="Edwards D."/>
            <person name="Zhou Y."/>
            <person name="Hua W."/>
            <person name="Sharpe A.G."/>
            <person name="Paterson A.H."/>
            <person name="Guan C."/>
            <person name="Wincker P."/>
        </authorList>
    </citation>
    <scope>NUCLEOTIDE SEQUENCE [LARGE SCALE GENOMIC DNA]</scope>
    <source>
        <strain evidence="4">cv. Darmor-bzh</strain>
    </source>
</reference>
<feature type="compositionally biased region" description="Basic and acidic residues" evidence="2">
    <location>
        <begin position="41"/>
        <end position="53"/>
    </location>
</feature>
<dbReference type="STRING" id="3708.A0A078FRW0"/>
<protein>
    <submittedName>
        <fullName evidence="3">BnaA08g28510D protein</fullName>
    </submittedName>
</protein>
<name>A0A078FRW0_BRANA</name>
<dbReference type="PaxDb" id="3708-A0A078FRW0"/>
<keyword evidence="1" id="KW-0175">Coiled coil</keyword>
<keyword evidence="4" id="KW-1185">Reference proteome</keyword>
<proteinExistence type="predicted"/>